<evidence type="ECO:0000313" key="3">
    <source>
        <dbReference type="Proteomes" id="UP000031549"/>
    </source>
</evidence>
<reference evidence="2 3" key="1">
    <citation type="journal article" date="2015" name="Genome Announc.">
        <title>Draft Genome Sequence of Cyanobacterium Hassallia byssoidea Strain VB512170, Isolated from Monuments in India.</title>
        <authorList>
            <person name="Singh D."/>
            <person name="Chandrababunaidu M.M."/>
            <person name="Panda A."/>
            <person name="Sen D."/>
            <person name="Bhattacharyya S."/>
            <person name="Adhikary S.P."/>
            <person name="Tripathy S."/>
        </authorList>
    </citation>
    <scope>NUCLEOTIDE SEQUENCE [LARGE SCALE GENOMIC DNA]</scope>
    <source>
        <strain evidence="2 3">VB512170</strain>
    </source>
</reference>
<evidence type="ECO:0000259" key="1">
    <source>
        <dbReference type="Pfam" id="PF04545"/>
    </source>
</evidence>
<dbReference type="Pfam" id="PF04545">
    <property type="entry name" value="Sigma70_r4"/>
    <property type="match status" value="1"/>
</dbReference>
<feature type="domain" description="RNA polymerase sigma-70 region 4" evidence="1">
    <location>
        <begin position="28"/>
        <end position="59"/>
    </location>
</feature>
<name>A0A846HJJ5_9CYAN</name>
<dbReference type="InterPro" id="IPR007630">
    <property type="entry name" value="RNA_pol_sigma70_r4"/>
</dbReference>
<dbReference type="EMBL" id="JTCM02000218">
    <property type="protein sequence ID" value="NEU77505.1"/>
    <property type="molecule type" value="Genomic_DNA"/>
</dbReference>
<dbReference type="SUPFAM" id="SSF88659">
    <property type="entry name" value="Sigma3 and sigma4 domains of RNA polymerase sigma factors"/>
    <property type="match status" value="1"/>
</dbReference>
<dbReference type="GO" id="GO:0003700">
    <property type="term" value="F:DNA-binding transcription factor activity"/>
    <property type="evidence" value="ECO:0007669"/>
    <property type="project" value="InterPro"/>
</dbReference>
<dbReference type="AlphaFoldDB" id="A0A846HJJ5"/>
<keyword evidence="3" id="KW-1185">Reference proteome</keyword>
<dbReference type="InterPro" id="IPR013324">
    <property type="entry name" value="RNA_pol_sigma_r3/r4-like"/>
</dbReference>
<evidence type="ECO:0000313" key="2">
    <source>
        <dbReference type="EMBL" id="NEU77505.1"/>
    </source>
</evidence>
<comment type="caution">
    <text evidence="2">The sequence shown here is derived from an EMBL/GenBank/DDBJ whole genome shotgun (WGS) entry which is preliminary data.</text>
</comment>
<organism evidence="2 3">
    <name type="scientific">Hassallia byssoidea VB512170</name>
    <dbReference type="NCBI Taxonomy" id="1304833"/>
    <lineage>
        <taxon>Bacteria</taxon>
        <taxon>Bacillati</taxon>
        <taxon>Cyanobacteriota</taxon>
        <taxon>Cyanophyceae</taxon>
        <taxon>Nostocales</taxon>
        <taxon>Tolypothrichaceae</taxon>
        <taxon>Hassallia</taxon>
    </lineage>
</organism>
<dbReference type="Proteomes" id="UP000031549">
    <property type="component" value="Unassembled WGS sequence"/>
</dbReference>
<gene>
    <name evidence="2" type="ORF">PI95_034900</name>
</gene>
<accession>A0A846HJJ5</accession>
<dbReference type="Gene3D" id="1.20.140.160">
    <property type="match status" value="1"/>
</dbReference>
<protein>
    <recommendedName>
        <fullName evidence="1">RNA polymerase sigma-70 region 4 domain-containing protein</fullName>
    </recommendedName>
</protein>
<sequence length="59" mass="6888">MENWLDRNYQAPVYSDLIHAALIAAENKLDTQERQVLQLFYGHKLNEQQIATQLDITQS</sequence>
<proteinExistence type="predicted"/>
<dbReference type="GO" id="GO:0006352">
    <property type="term" value="P:DNA-templated transcription initiation"/>
    <property type="evidence" value="ECO:0007669"/>
    <property type="project" value="InterPro"/>
</dbReference>